<dbReference type="OrthoDB" id="9886297at2"/>
<accession>A0A3P1BTW5</accession>
<reference evidence="1 2" key="1">
    <citation type="submission" date="2018-11" db="EMBL/GenBank/DDBJ databases">
        <authorList>
            <person name="Zhou Z."/>
            <person name="Wang G."/>
        </authorList>
    </citation>
    <scope>NUCLEOTIDE SEQUENCE [LARGE SCALE GENOMIC DNA]</scope>
    <source>
        <strain evidence="1 2">KCTC52004</strain>
    </source>
</reference>
<organism evidence="1 2">
    <name type="scientific">Larkinella rosea</name>
    <dbReference type="NCBI Taxonomy" id="2025312"/>
    <lineage>
        <taxon>Bacteria</taxon>
        <taxon>Pseudomonadati</taxon>
        <taxon>Bacteroidota</taxon>
        <taxon>Cytophagia</taxon>
        <taxon>Cytophagales</taxon>
        <taxon>Spirosomataceae</taxon>
        <taxon>Larkinella</taxon>
    </lineage>
</organism>
<sequence length="74" mass="8008">MKTTQENLLGFELQEIQKVDLREINGGYGYWEGHNQGSAAFSSLVASASVAVAGAWNEFCSGFSDGYSNARQGR</sequence>
<gene>
    <name evidence="1" type="ORF">EHT25_13770</name>
</gene>
<dbReference type="Proteomes" id="UP000271925">
    <property type="component" value="Unassembled WGS sequence"/>
</dbReference>
<dbReference type="AlphaFoldDB" id="A0A3P1BTW5"/>
<dbReference type="RefSeq" id="WP_124875402.1">
    <property type="nucleotide sequence ID" value="NZ_RQJO01000008.1"/>
</dbReference>
<keyword evidence="2" id="KW-1185">Reference proteome</keyword>
<evidence type="ECO:0000313" key="1">
    <source>
        <dbReference type="EMBL" id="RRB04558.1"/>
    </source>
</evidence>
<dbReference type="EMBL" id="RQJO01000008">
    <property type="protein sequence ID" value="RRB04558.1"/>
    <property type="molecule type" value="Genomic_DNA"/>
</dbReference>
<evidence type="ECO:0008006" key="3">
    <source>
        <dbReference type="Google" id="ProtNLM"/>
    </source>
</evidence>
<protein>
    <recommendedName>
        <fullName evidence="3">Bacteriocin</fullName>
    </recommendedName>
</protein>
<name>A0A3P1BTW5_9BACT</name>
<proteinExistence type="predicted"/>
<comment type="caution">
    <text evidence="1">The sequence shown here is derived from an EMBL/GenBank/DDBJ whole genome shotgun (WGS) entry which is preliminary data.</text>
</comment>
<evidence type="ECO:0000313" key="2">
    <source>
        <dbReference type="Proteomes" id="UP000271925"/>
    </source>
</evidence>